<evidence type="ECO:0000313" key="2">
    <source>
        <dbReference type="Proteomes" id="UP001165653"/>
    </source>
</evidence>
<protein>
    <submittedName>
        <fullName evidence="1">Uncharacterized protein</fullName>
    </submittedName>
</protein>
<dbReference type="Proteomes" id="UP001165653">
    <property type="component" value="Unassembled WGS sequence"/>
</dbReference>
<comment type="caution">
    <text evidence="1">The sequence shown here is derived from an EMBL/GenBank/DDBJ whole genome shotgun (WGS) entry which is preliminary data.</text>
</comment>
<organism evidence="1 2">
    <name type="scientific">Luteolibacter rhizosphaerae</name>
    <dbReference type="NCBI Taxonomy" id="2989719"/>
    <lineage>
        <taxon>Bacteria</taxon>
        <taxon>Pseudomonadati</taxon>
        <taxon>Verrucomicrobiota</taxon>
        <taxon>Verrucomicrobiia</taxon>
        <taxon>Verrucomicrobiales</taxon>
        <taxon>Verrucomicrobiaceae</taxon>
        <taxon>Luteolibacter</taxon>
    </lineage>
</organism>
<evidence type="ECO:0000313" key="1">
    <source>
        <dbReference type="EMBL" id="MCW1916986.1"/>
    </source>
</evidence>
<reference evidence="1" key="1">
    <citation type="submission" date="2022-10" db="EMBL/GenBank/DDBJ databases">
        <title>Luteolibacter sp. GHJ8, whole genome shotgun sequencing project.</title>
        <authorList>
            <person name="Zhao G."/>
            <person name="Shen L."/>
        </authorList>
    </citation>
    <scope>NUCLEOTIDE SEQUENCE</scope>
    <source>
        <strain evidence="1">GHJ8</strain>
    </source>
</reference>
<accession>A0ABT3GAW2</accession>
<dbReference type="EMBL" id="JAPDDR010000023">
    <property type="protein sequence ID" value="MCW1916986.1"/>
    <property type="molecule type" value="Genomic_DNA"/>
</dbReference>
<gene>
    <name evidence="1" type="ORF">OJ996_25580</name>
</gene>
<proteinExistence type="predicted"/>
<keyword evidence="2" id="KW-1185">Reference proteome</keyword>
<name>A0ABT3GAW2_9BACT</name>
<dbReference type="RefSeq" id="WP_264516606.1">
    <property type="nucleotide sequence ID" value="NZ_JAPDDR010000023.1"/>
</dbReference>
<sequence>MKLFKTVSITAILALLVIYGIGLAPSALKGEEIYKRRMVAHANAAKDVELQWTYEGAALKSEPMGLVSFQEWLARLPVKTGRMKAPMDKCHIPHHRILLKTGTGVRKIDICLGCDSIRMEGEGVASLPKEWRAPIIELFGSVDIPSERPGKEVVMANLGKLRPDLQIDLFASGARQRLNELLEANGYLGGVQAMSLRLEENYRKILGEAMRSRTPEALHALLKGNADAKSLVGNAGQTHGHALLWLMQSWGDDSFSAALREEPREVQKRTVEIIEQAWAEPRWELYPETGKLR</sequence>